<dbReference type="GeneID" id="92928750"/>
<comment type="caution">
    <text evidence="1">The sequence shown here is derived from an EMBL/GenBank/DDBJ whole genome shotgun (WGS) entry which is preliminary data.</text>
</comment>
<dbReference type="Proteomes" id="UP000269493">
    <property type="component" value="Unassembled WGS sequence"/>
</dbReference>
<dbReference type="AlphaFoldDB" id="A0A495WB10"/>
<organism evidence="1 2">
    <name type="scientific">Coprobacter fastidiosus NSB1 = JCM 33896</name>
    <dbReference type="NCBI Taxonomy" id="1349822"/>
    <lineage>
        <taxon>Bacteria</taxon>
        <taxon>Pseudomonadati</taxon>
        <taxon>Bacteroidota</taxon>
        <taxon>Bacteroidia</taxon>
        <taxon>Bacteroidales</taxon>
        <taxon>Barnesiellaceae</taxon>
        <taxon>Coprobacter</taxon>
    </lineage>
</organism>
<sequence>MKRLLTLFLLTVLLFPVYSQKKVYADYHGIRRTRLYDGEFGEWKYASKMTYSPEKSGVTQLTYNPDLILANGQHNIAAYEYPLVGMQSQYDPDNIEYQVLSAKTAGIDGFFVEWGYIDHTSNTLLQKIQEVAKKYDFEVGVNICDGWLMEKGWHAGTREENVEYFITCMQYLIDNVFTGSTAPIVNGKPVFYLFHDGFTAEEFKTIREYTYTYPDGYPVSGTDKFPNVIMRTTLNPSLTNDVYTPKSPLTQAGSEWVNENKVVPTPWMPERIRTGYHLTPKFHRYASADDCEIFLNAFATTVWRSGYPVKSGFVAPGMNNYGCGGWSTTGKLSYIPRDDGDTYERMWELNLKYKNMLNMIYIGSWNDYTEGHEIEPTVENGDRDLRMTLKYATQFKGETSYDESGITLPLELFKLRKKAEFFTLCGIDGSAYTSDLDKIAMSISDGDYADAESEIEDMKDRFAQLEAGVTSESYHIDAAGLTITGSLNDDGEYVLSNGRTGVTIKDNDLKGKLAAQNYEGYMNFEYWDDTWGKNINIVSGTYKEPRDMFKTIAQLKHEGLGAWKTAKIRLYKENVKYGAESGNSDISFYGDDSKVSKIRNLSFDFTVYSTTSGAVSKSVSETSVRLFMSGKKLNILNAGENARLQIYNAAGGSSVCDMLVTKAVETVDLTSLSSGVYIAFIVSDSQYSSCKFIR</sequence>
<keyword evidence="2" id="KW-1185">Reference proteome</keyword>
<accession>A0A495WB10</accession>
<dbReference type="CDD" id="cd11575">
    <property type="entry name" value="GH99_GH71_like_3"/>
    <property type="match status" value="1"/>
</dbReference>
<evidence type="ECO:0000313" key="1">
    <source>
        <dbReference type="EMBL" id="RKT58367.1"/>
    </source>
</evidence>
<reference evidence="1 2" key="1">
    <citation type="submission" date="2018-10" db="EMBL/GenBank/DDBJ databases">
        <title>Genomic Encyclopedia of Archaeal and Bacterial Type Strains, Phase II (KMG-II): from individual species to whole genera.</title>
        <authorList>
            <person name="Goeker M."/>
        </authorList>
    </citation>
    <scope>NUCLEOTIDE SEQUENCE [LARGE SCALE GENOMIC DNA]</scope>
    <source>
        <strain evidence="1 2">NSB1</strain>
    </source>
</reference>
<protein>
    <submittedName>
        <fullName evidence="1">Putative secreted protein (Por secretion system target)</fullName>
    </submittedName>
</protein>
<dbReference type="EMBL" id="RBXN01000004">
    <property type="protein sequence ID" value="RKT58367.1"/>
    <property type="molecule type" value="Genomic_DNA"/>
</dbReference>
<proteinExistence type="predicted"/>
<dbReference type="RefSeq" id="WP_022603025.1">
    <property type="nucleotide sequence ID" value="NZ_KI440835.1"/>
</dbReference>
<name>A0A495WB10_9BACT</name>
<dbReference type="OrthoDB" id="976137at2"/>
<gene>
    <name evidence="1" type="ORF">BC742_1443</name>
</gene>
<dbReference type="Gene3D" id="3.20.20.80">
    <property type="entry name" value="Glycosidases"/>
    <property type="match status" value="1"/>
</dbReference>
<evidence type="ECO:0000313" key="2">
    <source>
        <dbReference type="Proteomes" id="UP000269493"/>
    </source>
</evidence>